<dbReference type="AlphaFoldDB" id="A0A6C7E0U8"/>
<dbReference type="Proteomes" id="UP000011863">
    <property type="component" value="Chromosome"/>
</dbReference>
<reference evidence="3 4" key="1">
    <citation type="journal article" date="2013" name="Int. J. Syst. Evol. Microbiol.">
        <title>Ilumatobacter nonamiense sp. nov. and Ilumatobacter coccineum sp. nov., isolated from seashore sand.</title>
        <authorList>
            <person name="Matsumoto A."/>
            <person name="Kasai H."/>
            <person name="Matsuo Y."/>
            <person name="Shizuri Y."/>
            <person name="Ichikawa N."/>
            <person name="Fujita N."/>
            <person name="Omura S."/>
            <person name="Takahashi Y."/>
        </authorList>
    </citation>
    <scope>NUCLEOTIDE SEQUENCE [LARGE SCALE GENOMIC DNA]</scope>
    <source>
        <strain evidence="4">NBRC 103263 / KCTC 29153 / YM16-304</strain>
    </source>
</reference>
<keyword evidence="1" id="KW-0175">Coiled coil</keyword>
<dbReference type="KEGG" id="aym:YM304_02690"/>
<proteinExistence type="predicted"/>
<feature type="region of interest" description="Disordered" evidence="2">
    <location>
        <begin position="373"/>
        <end position="437"/>
    </location>
</feature>
<organism evidence="3 4">
    <name type="scientific">Ilumatobacter coccineus (strain NBRC 103263 / KCTC 29153 / YM16-304)</name>
    <dbReference type="NCBI Taxonomy" id="1313172"/>
    <lineage>
        <taxon>Bacteria</taxon>
        <taxon>Bacillati</taxon>
        <taxon>Actinomycetota</taxon>
        <taxon>Acidimicrobiia</taxon>
        <taxon>Acidimicrobiales</taxon>
        <taxon>Ilumatobacteraceae</taxon>
        <taxon>Ilumatobacter</taxon>
    </lineage>
</organism>
<evidence type="ECO:0000256" key="1">
    <source>
        <dbReference type="SAM" id="Coils"/>
    </source>
</evidence>
<name>A0A6C7E0U8_ILUCY</name>
<dbReference type="EMBL" id="AP012057">
    <property type="protein sequence ID" value="BAN00583.1"/>
    <property type="molecule type" value="Genomic_DNA"/>
</dbReference>
<feature type="compositionally biased region" description="Polar residues" evidence="2">
    <location>
        <begin position="425"/>
        <end position="437"/>
    </location>
</feature>
<protein>
    <submittedName>
        <fullName evidence="3">Uncharacterized protein</fullName>
    </submittedName>
</protein>
<evidence type="ECO:0000313" key="4">
    <source>
        <dbReference type="Proteomes" id="UP000011863"/>
    </source>
</evidence>
<feature type="coiled-coil region" evidence="1">
    <location>
        <begin position="263"/>
        <end position="290"/>
    </location>
</feature>
<accession>A0A6C7E0U8</accession>
<evidence type="ECO:0000256" key="2">
    <source>
        <dbReference type="SAM" id="MobiDB-lite"/>
    </source>
</evidence>
<gene>
    <name evidence="3" type="ORF">YM304_02690</name>
</gene>
<keyword evidence="4" id="KW-1185">Reference proteome</keyword>
<sequence length="437" mass="47842">MQANIVAAVQQELSRFSGEVDSAVKQLRSELAAGTAARTELENQVRSLASALETSHGANTRFQADIQRALEERLAEFSEKTKRRHDELNTRLGRVVDEANVGISSAVEAAARPILKQFEHRQDQMDIEVKNLDSSLRKFDDQAGQMVSHINTVTSAIEGRLDQVTKDVLTTFDDRHAALVLRLDEVSAVAARQQTEVNNLVGTRVDATEDRINERIVGLESRMNEEIGQRVADIDAHVGRVSAGLDDAVITLSDRIAKADAQFLAVEGKFAEIREELANLDEEAIDEMKDQISSALGQAELVRIEMDRFKVDIEKAVEKSNVRLTELETTVQDQNMDVETAVQLERLEEVERAVLMLDPDQFVRRDEMGSEFQAAAAPAGSVSVEETSGTDAMDMLARMEAASGPSLAPPNADHDGSANGELESADSSSSLQPPVSH</sequence>
<evidence type="ECO:0000313" key="3">
    <source>
        <dbReference type="EMBL" id="BAN00583.1"/>
    </source>
</evidence>